<keyword evidence="3 5" id="KW-0378">Hydrolase</keyword>
<dbReference type="InterPro" id="IPR015500">
    <property type="entry name" value="Peptidase_S8_subtilisin-rel"/>
</dbReference>
<dbReference type="Pfam" id="PF00082">
    <property type="entry name" value="Peptidase_S8"/>
    <property type="match status" value="1"/>
</dbReference>
<dbReference type="FunFam" id="3.40.50.200:FF:000007">
    <property type="entry name" value="Subtilisin-like serine protease"/>
    <property type="match status" value="1"/>
</dbReference>
<evidence type="ECO:0000256" key="2">
    <source>
        <dbReference type="ARBA" id="ARBA00022670"/>
    </source>
</evidence>
<comment type="similarity">
    <text evidence="1 5 6">Belongs to the peptidase S8 family.</text>
</comment>
<dbReference type="PANTHER" id="PTHR43806:SF13">
    <property type="entry name" value="SUBTILASE-TYPE PROTEINASE RRT12"/>
    <property type="match status" value="1"/>
</dbReference>
<dbReference type="InterPro" id="IPR034193">
    <property type="entry name" value="PCSK9_ProteinaseK-like"/>
</dbReference>
<feature type="active site" description="Charge relay system" evidence="5">
    <location>
        <position position="168"/>
    </location>
</feature>
<reference evidence="9 10" key="1">
    <citation type="journal article" date="2012" name="Eukaryot. Cell">
        <title>Draft genome sequence of Wickerhamomyces ciferrii NRRL Y-1031 F-60-10.</title>
        <authorList>
            <person name="Schneider J."/>
            <person name="Andrea H."/>
            <person name="Blom J."/>
            <person name="Jaenicke S."/>
            <person name="Ruckert C."/>
            <person name="Schorsch C."/>
            <person name="Szczepanowski R."/>
            <person name="Farwick M."/>
            <person name="Goesmann A."/>
            <person name="Puhler A."/>
            <person name="Schaffer S."/>
            <person name="Tauch A."/>
            <person name="Kohler T."/>
            <person name="Brinkrolf K."/>
        </authorList>
    </citation>
    <scope>NUCLEOTIDE SEQUENCE [LARGE SCALE GENOMIC DNA]</scope>
    <source>
        <strain evidence="10">ATCC 14091 / BCRC 22168 / CBS 111 / JCM 3599 / NBRC 0793 / NRRL Y-1031 F-60-10</strain>
    </source>
</reference>
<sequence>MMWIPITVLALVAQTILAHSSYVVQLSNNTSFEDYLKNSIAQTLNIKPSDDNKIEIGDFKAFITSFDDKLVDQLKNHDLVSNVFPNITLGTQGVKLDDIEPVRRYRKVLQKEPEHVSTFSKRDGVTTQQNAPRHLARLSSREGIFNKKSPFEYKYDYTGKGITAYVLDSGVAILNPDFQGRAKHGGNFAFLGINGDFYGHGTNVAGIIGSKTYGVAKEVDIIDVKIAGLLDGGSTESVLKGIEWANNDRKQKGVKAVANLSLGTEKTQVLDEAVNAAYKDGLVMVVAAGNANIDAKDVSPASAQDAITVGALDDKTDTIAIFSNYGPDVDIFASGVAVESLCNILFFPPTQWYGTSQATPVVSGLVAILLEKGVAKEDIKSELIKLATKNAISQETFDHNSNYTQTVNRVVNNGVISLNDKVSNPSTLEQDQSLKKFIG</sequence>
<feature type="chain" id="PRO_5003837640" evidence="7">
    <location>
        <begin position="19"/>
        <end position="439"/>
    </location>
</feature>
<dbReference type="PRINTS" id="PR00723">
    <property type="entry name" value="SUBTILISIN"/>
</dbReference>
<dbReference type="AlphaFoldDB" id="K0KIC5"/>
<feature type="domain" description="Peptidase S8/S53" evidence="8">
    <location>
        <begin position="159"/>
        <end position="393"/>
    </location>
</feature>
<dbReference type="PROSITE" id="PS51892">
    <property type="entry name" value="SUBTILASE"/>
    <property type="match status" value="1"/>
</dbReference>
<dbReference type="PROSITE" id="PS00137">
    <property type="entry name" value="SUBTILASE_HIS"/>
    <property type="match status" value="1"/>
</dbReference>
<dbReference type="eggNOG" id="KOG1153">
    <property type="taxonomic scope" value="Eukaryota"/>
</dbReference>
<evidence type="ECO:0000256" key="1">
    <source>
        <dbReference type="ARBA" id="ARBA00011073"/>
    </source>
</evidence>
<dbReference type="SUPFAM" id="SSF52743">
    <property type="entry name" value="Subtilisin-like"/>
    <property type="match status" value="1"/>
</dbReference>
<name>K0KIC5_WICCF</name>
<keyword evidence="10" id="KW-1185">Reference proteome</keyword>
<dbReference type="Proteomes" id="UP000009328">
    <property type="component" value="Unassembled WGS sequence"/>
</dbReference>
<dbReference type="InterPro" id="IPR022398">
    <property type="entry name" value="Peptidase_S8_His-AS"/>
</dbReference>
<proteinExistence type="inferred from homology"/>
<dbReference type="EMBL" id="CAIF01000051">
    <property type="protein sequence ID" value="CCH42746.1"/>
    <property type="molecule type" value="Genomic_DNA"/>
</dbReference>
<keyword evidence="7" id="KW-0732">Signal</keyword>
<evidence type="ECO:0000256" key="7">
    <source>
        <dbReference type="SAM" id="SignalP"/>
    </source>
</evidence>
<dbReference type="HOGENOM" id="CLU_011263_1_0_1"/>
<dbReference type="GO" id="GO:0006508">
    <property type="term" value="P:proteolysis"/>
    <property type="evidence" value="ECO:0007669"/>
    <property type="project" value="UniProtKB-KW"/>
</dbReference>
<keyword evidence="2 5" id="KW-0645">Protease</keyword>
<feature type="active site" description="Charge relay system" evidence="5">
    <location>
        <position position="356"/>
    </location>
</feature>
<evidence type="ECO:0000313" key="10">
    <source>
        <dbReference type="Proteomes" id="UP000009328"/>
    </source>
</evidence>
<evidence type="ECO:0000313" key="9">
    <source>
        <dbReference type="EMBL" id="CCH42746.1"/>
    </source>
</evidence>
<evidence type="ECO:0000256" key="3">
    <source>
        <dbReference type="ARBA" id="ARBA00022801"/>
    </source>
</evidence>
<accession>K0KIC5</accession>
<dbReference type="InParanoid" id="K0KIC5"/>
<evidence type="ECO:0000256" key="5">
    <source>
        <dbReference type="PROSITE-ProRule" id="PRU01240"/>
    </source>
</evidence>
<dbReference type="InterPro" id="IPR000209">
    <property type="entry name" value="Peptidase_S8/S53_dom"/>
</dbReference>
<comment type="caution">
    <text evidence="9">The sequence shown here is derived from an EMBL/GenBank/DDBJ whole genome shotgun (WGS) entry which is preliminary data.</text>
</comment>
<dbReference type="InterPro" id="IPR023828">
    <property type="entry name" value="Peptidase_S8_Ser-AS"/>
</dbReference>
<gene>
    <name evidence="9" type="ORF">BN7_2290</name>
</gene>
<protein>
    <submittedName>
        <fullName evidence="9">Secreted protein</fullName>
    </submittedName>
</protein>
<dbReference type="STRING" id="1206466.K0KIC5"/>
<dbReference type="GO" id="GO:0004252">
    <property type="term" value="F:serine-type endopeptidase activity"/>
    <property type="evidence" value="ECO:0007669"/>
    <property type="project" value="UniProtKB-UniRule"/>
</dbReference>
<evidence type="ECO:0000256" key="4">
    <source>
        <dbReference type="ARBA" id="ARBA00022825"/>
    </source>
</evidence>
<keyword evidence="4 5" id="KW-0720">Serine protease</keyword>
<evidence type="ECO:0000256" key="6">
    <source>
        <dbReference type="RuleBase" id="RU003355"/>
    </source>
</evidence>
<evidence type="ECO:0000259" key="8">
    <source>
        <dbReference type="Pfam" id="PF00082"/>
    </source>
</evidence>
<dbReference type="InterPro" id="IPR036852">
    <property type="entry name" value="Peptidase_S8/S53_dom_sf"/>
</dbReference>
<feature type="signal peptide" evidence="7">
    <location>
        <begin position="1"/>
        <end position="18"/>
    </location>
</feature>
<organism evidence="9 10">
    <name type="scientific">Wickerhamomyces ciferrii (strain ATCC 14091 / BCRC 22168 / CBS 111 / JCM 3599 / NBRC 0793 / NRRL Y-1031 F-60-10)</name>
    <name type="common">Yeast</name>
    <name type="synonym">Pichia ciferrii</name>
    <dbReference type="NCBI Taxonomy" id="1206466"/>
    <lineage>
        <taxon>Eukaryota</taxon>
        <taxon>Fungi</taxon>
        <taxon>Dikarya</taxon>
        <taxon>Ascomycota</taxon>
        <taxon>Saccharomycotina</taxon>
        <taxon>Saccharomycetes</taxon>
        <taxon>Phaffomycetales</taxon>
        <taxon>Wickerhamomycetaceae</taxon>
        <taxon>Wickerhamomyces</taxon>
    </lineage>
</organism>
<feature type="active site" description="Charge relay system" evidence="5">
    <location>
        <position position="200"/>
    </location>
</feature>
<dbReference type="CDD" id="cd04077">
    <property type="entry name" value="Peptidases_S8_PCSK9_ProteinaseK_like"/>
    <property type="match status" value="1"/>
</dbReference>
<dbReference type="PROSITE" id="PS00136">
    <property type="entry name" value="SUBTILASE_ASP"/>
    <property type="match status" value="1"/>
</dbReference>
<dbReference type="Gene3D" id="3.40.50.200">
    <property type="entry name" value="Peptidase S8/S53 domain"/>
    <property type="match status" value="1"/>
</dbReference>
<dbReference type="InterPro" id="IPR023827">
    <property type="entry name" value="Peptidase_S8_Asp-AS"/>
</dbReference>
<dbReference type="PANTHER" id="PTHR43806">
    <property type="entry name" value="PEPTIDASE S8"/>
    <property type="match status" value="1"/>
</dbReference>
<dbReference type="InterPro" id="IPR050131">
    <property type="entry name" value="Peptidase_S8_subtilisin-like"/>
</dbReference>
<dbReference type="PROSITE" id="PS00138">
    <property type="entry name" value="SUBTILASE_SER"/>
    <property type="match status" value="1"/>
</dbReference>
<dbReference type="FunCoup" id="K0KIC5">
    <property type="interactions" value="23"/>
</dbReference>